<evidence type="ECO:0000259" key="1">
    <source>
        <dbReference type="PROSITE" id="PS51061"/>
    </source>
</evidence>
<dbReference type="InterPro" id="IPR001374">
    <property type="entry name" value="R3H_dom"/>
</dbReference>
<dbReference type="PROSITE" id="PS51061">
    <property type="entry name" value="R3H"/>
    <property type="match status" value="1"/>
</dbReference>
<dbReference type="InterPro" id="IPR034079">
    <property type="entry name" value="R3H_KhpB"/>
</dbReference>
<dbReference type="SMART" id="SM00393">
    <property type="entry name" value="R3H"/>
    <property type="match status" value="1"/>
</dbReference>
<dbReference type="Gene3D" id="3.30.1370.50">
    <property type="entry name" value="R3H-like domain"/>
    <property type="match status" value="1"/>
</dbReference>
<proteinExistence type="predicted"/>
<dbReference type="EMBL" id="JJML01000009">
    <property type="protein sequence ID" value="KGF73329.1"/>
    <property type="molecule type" value="Genomic_DNA"/>
</dbReference>
<dbReference type="PANTHER" id="PTHR35800:SF1">
    <property type="entry name" value="RNA-BINDING PROTEIN KHPB"/>
    <property type="match status" value="1"/>
</dbReference>
<dbReference type="STRING" id="1497020.DO97_21200"/>
<dbReference type="RefSeq" id="WP_036531623.1">
    <property type="nucleotide sequence ID" value="NZ_JJML01000009.1"/>
</dbReference>
<dbReference type="AlphaFoldDB" id="A0A098TLZ5"/>
<evidence type="ECO:0000313" key="2">
    <source>
        <dbReference type="EMBL" id="KGF73329.1"/>
    </source>
</evidence>
<dbReference type="Pfam" id="PF01424">
    <property type="entry name" value="R3H"/>
    <property type="match status" value="1"/>
</dbReference>
<dbReference type="OrthoDB" id="465424at2"/>
<dbReference type="InterPro" id="IPR039247">
    <property type="entry name" value="KhpB"/>
</dbReference>
<dbReference type="InterPro" id="IPR036867">
    <property type="entry name" value="R3H_dom_sf"/>
</dbReference>
<sequence length="166" mass="18547">MDGEYAQRGQNWLVELLRLSGFSTTVESGESVTSLEADSCWLTIDHNQLTPVQIERLVGPQGSTIDAIQYLANTILNLGKPPTEQQAYTIELGGYRLQRHTELRAIAETAAAQVRATGEDFVIPSLSAAERRLIHTYLKDFADLQTYSQGQEPQRYLTVRRPLPEA</sequence>
<dbReference type="CDD" id="cd02644">
    <property type="entry name" value="R3H_jag"/>
    <property type="match status" value="1"/>
</dbReference>
<name>A0A098TLZ5_9CYAN</name>
<organism evidence="2 3">
    <name type="scientific">Neosynechococcus sphagnicola sy1</name>
    <dbReference type="NCBI Taxonomy" id="1497020"/>
    <lineage>
        <taxon>Bacteria</taxon>
        <taxon>Bacillati</taxon>
        <taxon>Cyanobacteriota</taxon>
        <taxon>Cyanophyceae</taxon>
        <taxon>Neosynechococcales</taxon>
        <taxon>Neosynechococcaceae</taxon>
        <taxon>Neosynechococcus</taxon>
    </lineage>
</organism>
<reference evidence="2 3" key="1">
    <citation type="journal article" date="2014" name="Mol. Ecol.">
        <title>Evolution of Synechococcus.</title>
        <authorList>
            <person name="Dvorak P."/>
            <person name="Casamatta D."/>
            <person name="Hasler P."/>
            <person name="Poulickova A."/>
            <person name="Ondrej V."/>
            <person name="Sanges R."/>
        </authorList>
    </citation>
    <scope>NUCLEOTIDE SEQUENCE [LARGE SCALE GENOMIC DNA]</scope>
    <source>
        <strain evidence="2 3">CAUP A 1101</strain>
    </source>
</reference>
<comment type="caution">
    <text evidence="2">The sequence shown here is derived from an EMBL/GenBank/DDBJ whole genome shotgun (WGS) entry which is preliminary data.</text>
</comment>
<feature type="domain" description="R3H" evidence="1">
    <location>
        <begin position="97"/>
        <end position="163"/>
    </location>
</feature>
<evidence type="ECO:0000313" key="3">
    <source>
        <dbReference type="Proteomes" id="UP000030170"/>
    </source>
</evidence>
<keyword evidence="3" id="KW-1185">Reference proteome</keyword>
<dbReference type="Proteomes" id="UP000030170">
    <property type="component" value="Unassembled WGS sequence"/>
</dbReference>
<protein>
    <recommendedName>
        <fullName evidence="1">R3H domain-containing protein</fullName>
    </recommendedName>
</protein>
<dbReference type="InterPro" id="IPR015946">
    <property type="entry name" value="KH_dom-like_a/b"/>
</dbReference>
<accession>A0A098TLZ5</accession>
<dbReference type="PANTHER" id="PTHR35800">
    <property type="entry name" value="PROTEIN JAG"/>
    <property type="match status" value="1"/>
</dbReference>
<dbReference type="GO" id="GO:0003723">
    <property type="term" value="F:RNA binding"/>
    <property type="evidence" value="ECO:0007669"/>
    <property type="project" value="InterPro"/>
</dbReference>
<gene>
    <name evidence="2" type="ORF">DO97_21200</name>
</gene>
<dbReference type="SUPFAM" id="SSF82708">
    <property type="entry name" value="R3H domain"/>
    <property type="match status" value="1"/>
</dbReference>
<dbReference type="Gene3D" id="3.30.300.20">
    <property type="match status" value="1"/>
</dbReference>